<dbReference type="AlphaFoldDB" id="A0A545TD10"/>
<dbReference type="OrthoDB" id="378654at2"/>
<gene>
    <name evidence="1" type="ORF">FLL45_08990</name>
</gene>
<proteinExistence type="predicted"/>
<sequence length="325" mass="37064">MIADNNTPPTSRASAFQNQYVRDLDWLFSSPPILDFDDGYLKEPLSFSWLKSLDENPEQLVDHLAAKNLKMLGPYFEALWEFYLLNYPGLSLKAKNLQVFQRGETLGEFDFIYENQNTGQFFHLEVAVKYYLGNAKKIQQIQEKRGLDLSSPKSQSLWVGPGTRDRLDKKAEKLISHQSRLSLTEPGRETLKSIGINKVSRQICLLGCLFYPADYSMASPNNANKDHIRGKWMTLDTVTQHLSSTSCYAIVDKPHWLAPLDSASQTLLTRDDLVETLRDCFADIPHPKLVAEFKNISPNQPGDNPKITGLSSCWHFIVPQKWPKR</sequence>
<dbReference type="InterPro" id="IPR015003">
    <property type="entry name" value="DUF1853"/>
</dbReference>
<reference evidence="1 2" key="1">
    <citation type="submission" date="2019-06" db="EMBL/GenBank/DDBJ databases">
        <title>Draft genome of Aliikangiella marina GYP-15.</title>
        <authorList>
            <person name="Wang G."/>
        </authorList>
    </citation>
    <scope>NUCLEOTIDE SEQUENCE [LARGE SCALE GENOMIC DNA]</scope>
    <source>
        <strain evidence="1 2">GYP-15</strain>
    </source>
</reference>
<dbReference type="Pfam" id="PF08907">
    <property type="entry name" value="DUF1853"/>
    <property type="match status" value="1"/>
</dbReference>
<keyword evidence="2" id="KW-1185">Reference proteome</keyword>
<name>A0A545TD10_9GAMM</name>
<evidence type="ECO:0000313" key="2">
    <source>
        <dbReference type="Proteomes" id="UP000317839"/>
    </source>
</evidence>
<accession>A0A545TD10</accession>
<organism evidence="1 2">
    <name type="scientific">Aliikangiella marina</name>
    <dbReference type="NCBI Taxonomy" id="1712262"/>
    <lineage>
        <taxon>Bacteria</taxon>
        <taxon>Pseudomonadati</taxon>
        <taxon>Pseudomonadota</taxon>
        <taxon>Gammaproteobacteria</taxon>
        <taxon>Oceanospirillales</taxon>
        <taxon>Pleioneaceae</taxon>
        <taxon>Aliikangiella</taxon>
    </lineage>
</organism>
<comment type="caution">
    <text evidence="1">The sequence shown here is derived from an EMBL/GenBank/DDBJ whole genome shotgun (WGS) entry which is preliminary data.</text>
</comment>
<dbReference type="EMBL" id="VIKR01000002">
    <property type="protein sequence ID" value="TQV75066.1"/>
    <property type="molecule type" value="Genomic_DNA"/>
</dbReference>
<evidence type="ECO:0000313" key="1">
    <source>
        <dbReference type="EMBL" id="TQV75066.1"/>
    </source>
</evidence>
<dbReference type="Proteomes" id="UP000317839">
    <property type="component" value="Unassembled WGS sequence"/>
</dbReference>
<protein>
    <submittedName>
        <fullName evidence="1">DUF1853 family protein</fullName>
    </submittedName>
</protein>
<dbReference type="RefSeq" id="WP_142941683.1">
    <property type="nucleotide sequence ID" value="NZ_VIKR01000002.1"/>
</dbReference>